<evidence type="ECO:0000256" key="7">
    <source>
        <dbReference type="RuleBase" id="RU363032"/>
    </source>
</evidence>
<evidence type="ECO:0000256" key="4">
    <source>
        <dbReference type="ARBA" id="ARBA00022692"/>
    </source>
</evidence>
<feature type="transmembrane region" description="Helical" evidence="7">
    <location>
        <begin position="289"/>
        <end position="312"/>
    </location>
</feature>
<keyword evidence="4 7" id="KW-0812">Transmembrane</keyword>
<dbReference type="eggNOG" id="COG0601">
    <property type="taxonomic scope" value="Bacteria"/>
</dbReference>
<feature type="domain" description="ABC transmembrane type-1" evidence="8">
    <location>
        <begin position="97"/>
        <end position="308"/>
    </location>
</feature>
<feature type="transmembrane region" description="Helical" evidence="7">
    <location>
        <begin position="181"/>
        <end position="199"/>
    </location>
</feature>
<dbReference type="OrthoDB" id="9806409at2"/>
<dbReference type="KEGG" id="tpi:TREPR_3542"/>
<dbReference type="Pfam" id="PF00528">
    <property type="entry name" value="BPD_transp_1"/>
    <property type="match status" value="1"/>
</dbReference>
<proteinExistence type="inferred from homology"/>
<name>F5YID1_TREPZ</name>
<keyword evidence="3" id="KW-1003">Cell membrane</keyword>
<dbReference type="SUPFAM" id="SSF161098">
    <property type="entry name" value="MetI-like"/>
    <property type="match status" value="1"/>
</dbReference>
<evidence type="ECO:0000256" key="3">
    <source>
        <dbReference type="ARBA" id="ARBA00022475"/>
    </source>
</evidence>
<dbReference type="HOGENOM" id="CLU_036879_1_0_12"/>
<dbReference type="InterPro" id="IPR035906">
    <property type="entry name" value="MetI-like_sf"/>
</dbReference>
<evidence type="ECO:0000259" key="8">
    <source>
        <dbReference type="PROSITE" id="PS50928"/>
    </source>
</evidence>
<keyword evidence="2 7" id="KW-0813">Transport</keyword>
<keyword evidence="6 7" id="KW-0472">Membrane</keyword>
<keyword evidence="10" id="KW-1185">Reference proteome</keyword>
<feature type="transmembrane region" description="Helical" evidence="7">
    <location>
        <begin position="247"/>
        <end position="269"/>
    </location>
</feature>
<dbReference type="InterPro" id="IPR045621">
    <property type="entry name" value="BPD_transp_1_N"/>
</dbReference>
<dbReference type="CDD" id="cd06261">
    <property type="entry name" value="TM_PBP2"/>
    <property type="match status" value="1"/>
</dbReference>
<protein>
    <submittedName>
        <fullName evidence="9">Probable peptide ABC transporter permease protein y4tP</fullName>
    </submittedName>
</protein>
<dbReference type="RefSeq" id="WP_015706754.1">
    <property type="nucleotide sequence ID" value="NC_015578.1"/>
</dbReference>
<evidence type="ECO:0000256" key="2">
    <source>
        <dbReference type="ARBA" id="ARBA00022448"/>
    </source>
</evidence>
<reference evidence="9 10" key="2">
    <citation type="journal article" date="2011" name="ISME J.">
        <title>RNA-seq reveals cooperative metabolic interactions between two termite-gut spirochete species in co-culture.</title>
        <authorList>
            <person name="Rosenthal A.Z."/>
            <person name="Matson E.G."/>
            <person name="Eldar A."/>
            <person name="Leadbetter J.R."/>
        </authorList>
    </citation>
    <scope>NUCLEOTIDE SEQUENCE [LARGE SCALE GENOMIC DNA]</scope>
    <source>
        <strain evidence="10">ATCC BAA-887 / DSM 12427 / ZAS-2</strain>
    </source>
</reference>
<dbReference type="EMBL" id="CP001843">
    <property type="protein sequence ID" value="AEF85194.1"/>
    <property type="molecule type" value="Genomic_DNA"/>
</dbReference>
<dbReference type="PROSITE" id="PS50928">
    <property type="entry name" value="ABC_TM1"/>
    <property type="match status" value="1"/>
</dbReference>
<sequence length="326" mass="35712">MVYVKTICQYLVVLACILVLNFALPRIAPGSPANYLIVGADIQSMSQEQIQQVLHEFELDLPVMTQFKNYILGVFRGNLGLSVIYGRPVWDILKYRLPWTLLLMGISLLISATLGVVIGVIGAWKRGGSRDLGSLFVVMLLGSVPPFWVAMLLITLFSAALGWLPSFGAYSIGAVPGTGKYLIEVIRHLIMPVMTLTIAKTGSMYLTTRSAMVIAMEDDYILLAHAKGLREKKILFTHALRNAILPIYTNLMSGLGAMVGGAAVVETVFSYPGIGNTIYESVRARDYNLLQGSFLVISVSILICNLIADLGYPLLDPRVRRQVVEA</sequence>
<evidence type="ECO:0000256" key="6">
    <source>
        <dbReference type="ARBA" id="ARBA00023136"/>
    </source>
</evidence>
<organism evidence="9 10">
    <name type="scientific">Treponema primitia (strain ATCC BAA-887 / DSM 12427 / ZAS-2)</name>
    <dbReference type="NCBI Taxonomy" id="545694"/>
    <lineage>
        <taxon>Bacteria</taxon>
        <taxon>Pseudomonadati</taxon>
        <taxon>Spirochaetota</taxon>
        <taxon>Spirochaetia</taxon>
        <taxon>Spirochaetales</taxon>
        <taxon>Treponemataceae</taxon>
        <taxon>Treponema</taxon>
    </lineage>
</organism>
<reference evidence="10" key="1">
    <citation type="submission" date="2009-12" db="EMBL/GenBank/DDBJ databases">
        <title>Complete sequence of Treponema primitia strain ZAS-2.</title>
        <authorList>
            <person name="Tetu S.G."/>
            <person name="Matson E."/>
            <person name="Ren Q."/>
            <person name="Seshadri R."/>
            <person name="Elbourne L."/>
            <person name="Hassan K.A."/>
            <person name="Durkin A."/>
            <person name="Radune D."/>
            <person name="Mohamoud Y."/>
            <person name="Shay R."/>
            <person name="Jin S."/>
            <person name="Zhang X."/>
            <person name="Lucey K."/>
            <person name="Ballor N.R."/>
            <person name="Ottesen E."/>
            <person name="Rosenthal R."/>
            <person name="Allen A."/>
            <person name="Leadbetter J.R."/>
            <person name="Paulsen I.T."/>
        </authorList>
    </citation>
    <scope>NUCLEOTIDE SEQUENCE [LARGE SCALE GENOMIC DNA]</scope>
    <source>
        <strain evidence="10">ATCC BAA-887 / DSM 12427 / ZAS-2</strain>
    </source>
</reference>
<dbReference type="PANTHER" id="PTHR43376:SF1">
    <property type="entry name" value="OLIGOPEPTIDE TRANSPORT SYSTEM PERMEASE PROTEIN"/>
    <property type="match status" value="1"/>
</dbReference>
<dbReference type="Pfam" id="PF19300">
    <property type="entry name" value="BPD_transp_1_N"/>
    <property type="match status" value="1"/>
</dbReference>
<dbReference type="Gene3D" id="1.10.3720.10">
    <property type="entry name" value="MetI-like"/>
    <property type="match status" value="1"/>
</dbReference>
<feature type="transmembrane region" description="Helical" evidence="7">
    <location>
        <begin position="7"/>
        <end position="24"/>
    </location>
</feature>
<dbReference type="PROSITE" id="PS51257">
    <property type="entry name" value="PROKAR_LIPOPROTEIN"/>
    <property type="match status" value="1"/>
</dbReference>
<evidence type="ECO:0000313" key="10">
    <source>
        <dbReference type="Proteomes" id="UP000009223"/>
    </source>
</evidence>
<evidence type="ECO:0000256" key="5">
    <source>
        <dbReference type="ARBA" id="ARBA00022989"/>
    </source>
</evidence>
<comment type="similarity">
    <text evidence="7">Belongs to the binding-protein-dependent transport system permease family.</text>
</comment>
<evidence type="ECO:0000256" key="1">
    <source>
        <dbReference type="ARBA" id="ARBA00004651"/>
    </source>
</evidence>
<evidence type="ECO:0000313" key="9">
    <source>
        <dbReference type="EMBL" id="AEF85194.1"/>
    </source>
</evidence>
<dbReference type="GO" id="GO:0005886">
    <property type="term" value="C:plasma membrane"/>
    <property type="evidence" value="ECO:0007669"/>
    <property type="project" value="UniProtKB-SubCell"/>
</dbReference>
<dbReference type="InterPro" id="IPR000515">
    <property type="entry name" value="MetI-like"/>
</dbReference>
<gene>
    <name evidence="9" type="ordered locus">TREPR_3542</name>
</gene>
<dbReference type="Proteomes" id="UP000009223">
    <property type="component" value="Chromosome"/>
</dbReference>
<keyword evidence="5 7" id="KW-1133">Transmembrane helix</keyword>
<accession>F5YID1</accession>
<feature type="transmembrane region" description="Helical" evidence="7">
    <location>
        <begin position="99"/>
        <end position="124"/>
    </location>
</feature>
<dbReference type="GO" id="GO:0055085">
    <property type="term" value="P:transmembrane transport"/>
    <property type="evidence" value="ECO:0007669"/>
    <property type="project" value="InterPro"/>
</dbReference>
<comment type="subcellular location">
    <subcellularLocation>
        <location evidence="1 7">Cell membrane</location>
        <topology evidence="1 7">Multi-pass membrane protein</topology>
    </subcellularLocation>
</comment>
<feature type="transmembrane region" description="Helical" evidence="7">
    <location>
        <begin position="136"/>
        <end position="161"/>
    </location>
</feature>
<dbReference type="AlphaFoldDB" id="F5YID1"/>
<dbReference type="PANTHER" id="PTHR43376">
    <property type="entry name" value="OLIGOPEPTIDE TRANSPORT SYSTEM PERMEASE PROTEIN"/>
    <property type="match status" value="1"/>
</dbReference>
<dbReference type="STRING" id="545694.TREPR_3542"/>